<dbReference type="InterPro" id="IPR038287">
    <property type="entry name" value="Cse2_sf"/>
</dbReference>
<dbReference type="RefSeq" id="WP_004807161.1">
    <property type="nucleotide sequence ID" value="NZ_CP116394.1"/>
</dbReference>
<dbReference type="Proteomes" id="UP001211044">
    <property type="component" value="Chromosome"/>
</dbReference>
<evidence type="ECO:0000313" key="2">
    <source>
        <dbReference type="Proteomes" id="UP001211044"/>
    </source>
</evidence>
<proteinExistence type="predicted"/>
<dbReference type="KEGG" id="wne:PIG85_08885"/>
<dbReference type="NCBIfam" id="TIGR02548">
    <property type="entry name" value="casB_cse2"/>
    <property type="match status" value="1"/>
</dbReference>
<reference evidence="1" key="1">
    <citation type="submission" date="2023-01" db="EMBL/GenBank/DDBJ databases">
        <title>Comparative Genomic Analysis of the Clinically-Derived Winkia Strain NY0527 Provides Evidence into the Taxonomic Reassignment of Winkia neuii and Characterizes Their Virulence Traits.</title>
        <authorList>
            <person name="Cai X."/>
            <person name="Peng Y."/>
            <person name="Li M."/>
            <person name="Qiu Y."/>
            <person name="Wang Y."/>
            <person name="Xu L."/>
            <person name="Hou Q."/>
        </authorList>
    </citation>
    <scope>NUCLEOTIDE SEQUENCE</scope>
    <source>
        <strain evidence="1">NY0527</strain>
    </source>
</reference>
<dbReference type="EMBL" id="CP116394">
    <property type="protein sequence ID" value="WCE45747.1"/>
    <property type="molecule type" value="Genomic_DNA"/>
</dbReference>
<protein>
    <submittedName>
        <fullName evidence="1">Type I-E CRISPR-associated protein Cse2/CasB</fullName>
    </submittedName>
</protein>
<name>A0AB38XND6_9ACTO</name>
<accession>A0AB38XND6</accession>
<dbReference type="Pfam" id="PF09485">
    <property type="entry name" value="CRISPR_Cse2"/>
    <property type="match status" value="1"/>
</dbReference>
<evidence type="ECO:0000313" key="1">
    <source>
        <dbReference type="EMBL" id="WCE45747.1"/>
    </source>
</evidence>
<dbReference type="Gene3D" id="1.10.520.40">
    <property type="entry name" value="CRISPR-associated protein Cse2"/>
    <property type="match status" value="1"/>
</dbReference>
<gene>
    <name evidence="1" type="primary">casB</name>
    <name evidence="1" type="ORF">PIG85_08885</name>
</gene>
<organism evidence="1 2">
    <name type="scientific">Winkia neuii subsp. anitrata</name>
    <dbReference type="NCBI Taxonomy" id="29318"/>
    <lineage>
        <taxon>Bacteria</taxon>
        <taxon>Bacillati</taxon>
        <taxon>Actinomycetota</taxon>
        <taxon>Actinomycetes</taxon>
        <taxon>Actinomycetales</taxon>
        <taxon>Actinomycetaceae</taxon>
        <taxon>Winkia</taxon>
    </lineage>
</organism>
<sequence>MNEVSSTPAYKELVYKILNWREEGRRRELSAIRKGAISQTEFYAYPYIIPYAQNPERDDERIALLRVAAIIAEFANVPQAEAELRKHTLGLWARQVAMARSDIRGSDTVIENRLTYIHTQPLEQAILTIRRIFQIASSNKTACPAIDYVNLLHTFLRWGKGVSQTSKQSRLRILRDYYSFVPQTSELNKSLEQTDHED</sequence>
<dbReference type="AlphaFoldDB" id="A0AB38XND6"/>
<dbReference type="InterPro" id="IPR013382">
    <property type="entry name" value="CRISPR-assoc_prot_Cse2"/>
</dbReference>